<proteinExistence type="predicted"/>
<comment type="caution">
    <text evidence="1">The sequence shown here is derived from an EMBL/GenBank/DDBJ whole genome shotgun (WGS) entry which is preliminary data.</text>
</comment>
<dbReference type="EMBL" id="AGXE01000014">
    <property type="protein sequence ID" value="EIY86135.1"/>
    <property type="molecule type" value="Genomic_DNA"/>
</dbReference>
<evidence type="ECO:0000313" key="2">
    <source>
        <dbReference type="Proteomes" id="UP000003566"/>
    </source>
</evidence>
<dbReference type="Proteomes" id="UP000003566">
    <property type="component" value="Unassembled WGS sequence"/>
</dbReference>
<accession>I9AEI8</accession>
<dbReference type="HOGENOM" id="CLU_3265869_0_0_10"/>
<dbReference type="AlphaFoldDB" id="I9AEI8"/>
<name>I9AEI8_9BACE</name>
<sequence length="41" mass="4699">MIKTKQMSLCIFLKQHLAGSLPKKQMKSTLKETLISFLSVF</sequence>
<evidence type="ECO:0000313" key="1">
    <source>
        <dbReference type="EMBL" id="EIY86135.1"/>
    </source>
</evidence>
<gene>
    <name evidence="1" type="ORF">HMPREF1074_02544</name>
</gene>
<organism evidence="1 2">
    <name type="scientific">Bacteroides xylanisolvens CL03T12C04</name>
    <dbReference type="NCBI Taxonomy" id="997892"/>
    <lineage>
        <taxon>Bacteria</taxon>
        <taxon>Pseudomonadati</taxon>
        <taxon>Bacteroidota</taxon>
        <taxon>Bacteroidia</taxon>
        <taxon>Bacteroidales</taxon>
        <taxon>Bacteroidaceae</taxon>
        <taxon>Bacteroides</taxon>
    </lineage>
</organism>
<reference evidence="1 2" key="1">
    <citation type="submission" date="2012-02" db="EMBL/GenBank/DDBJ databases">
        <title>The Genome Sequence of Bacteroides xylanisolvens CL03T12C04.</title>
        <authorList>
            <consortium name="The Broad Institute Genome Sequencing Platform"/>
            <person name="Earl A."/>
            <person name="Ward D."/>
            <person name="Feldgarden M."/>
            <person name="Gevers D."/>
            <person name="Zitomersky N.L."/>
            <person name="Coyne M.J."/>
            <person name="Comstock L.E."/>
            <person name="Young S.K."/>
            <person name="Zeng Q."/>
            <person name="Gargeya S."/>
            <person name="Fitzgerald M."/>
            <person name="Haas B."/>
            <person name="Abouelleil A."/>
            <person name="Alvarado L."/>
            <person name="Arachchi H.M."/>
            <person name="Berlin A."/>
            <person name="Chapman S.B."/>
            <person name="Gearin G."/>
            <person name="Goldberg J."/>
            <person name="Griggs A."/>
            <person name="Gujja S."/>
            <person name="Hansen M."/>
            <person name="Heiman D."/>
            <person name="Howarth C."/>
            <person name="Larimer J."/>
            <person name="Lui A."/>
            <person name="MacDonald P.J.P."/>
            <person name="McCowen C."/>
            <person name="Montmayeur A."/>
            <person name="Murphy C."/>
            <person name="Neiman D."/>
            <person name="Pearson M."/>
            <person name="Priest M."/>
            <person name="Roberts A."/>
            <person name="Saif S."/>
            <person name="Shea T."/>
            <person name="Sisk P."/>
            <person name="Stolte C."/>
            <person name="Sykes S."/>
            <person name="Wortman J."/>
            <person name="Nusbaum C."/>
            <person name="Birren B."/>
        </authorList>
    </citation>
    <scope>NUCLEOTIDE SEQUENCE [LARGE SCALE GENOMIC DNA]</scope>
    <source>
        <strain evidence="1 2">CL03T12C04</strain>
    </source>
</reference>
<protein>
    <submittedName>
        <fullName evidence="1">Uncharacterized protein</fullName>
    </submittedName>
</protein>